<organism evidence="9 10">
    <name type="scientific">Kwoniella newhampshirensis</name>
    <dbReference type="NCBI Taxonomy" id="1651941"/>
    <lineage>
        <taxon>Eukaryota</taxon>
        <taxon>Fungi</taxon>
        <taxon>Dikarya</taxon>
        <taxon>Basidiomycota</taxon>
        <taxon>Agaricomycotina</taxon>
        <taxon>Tremellomycetes</taxon>
        <taxon>Tremellales</taxon>
        <taxon>Cryptococcaceae</taxon>
        <taxon>Kwoniella</taxon>
    </lineage>
</organism>
<dbReference type="RefSeq" id="XP_066802214.1">
    <property type="nucleotide sequence ID" value="XM_066946835.1"/>
</dbReference>
<dbReference type="InterPro" id="IPR016166">
    <property type="entry name" value="FAD-bd_PCMH"/>
</dbReference>
<keyword evidence="5" id="KW-0560">Oxidoreductase</keyword>
<keyword evidence="7" id="KW-0732">Signal</keyword>
<evidence type="ECO:0000256" key="1">
    <source>
        <dbReference type="ARBA" id="ARBA00004167"/>
    </source>
</evidence>
<dbReference type="AlphaFoldDB" id="A0AAW0YP43"/>
<comment type="subcellular location">
    <subcellularLocation>
        <location evidence="1">Membrane</location>
        <topology evidence="1">Single-pass membrane protein</topology>
    </subcellularLocation>
</comment>
<dbReference type="KEGG" id="kne:92180987"/>
<dbReference type="Pfam" id="PF01565">
    <property type="entry name" value="FAD_binding_4"/>
    <property type="match status" value="1"/>
</dbReference>
<dbReference type="SUPFAM" id="SSF56176">
    <property type="entry name" value="FAD-binding/transporter-associated domain-like"/>
    <property type="match status" value="1"/>
</dbReference>
<evidence type="ECO:0000259" key="8">
    <source>
        <dbReference type="PROSITE" id="PS51387"/>
    </source>
</evidence>
<sequence length="507" mass="57989">MSLFTAFVLVRVTAFALYRYKPQPSRFCSQQDHADRLATVIDSLRHRPKDAKISLQRRTLQSNTIRNSGYKHGPAYFPVDLSSFNKIIRINKEESWVECEPGIPFSDLLRELLRYDLSPLVVVELPGITVGGAIAGGGLESSSFRHGQFNDTVLEMECLTPDQVVCSPSTNSDLFYAISASYNTVALLVKVKLKVQRAPKYVKLDIERYSSAKDVVEALGKEEGDCMEAIAFARDKYAVVRGRYTDTPVGKVSHFSHHYDRWYYKSVKDTSTMTVPYWDYCFRYNYGAFWMAEYALNMLGGDTFLTRLVFGAFLDTTHLFKVLHSSDLTDLGRMRVIQDFYVPRDRAESFIQEIDSIGVYPLWLCPIRSTQTPQHFACHYNQTDLINVGIYGRPRSFPFNARDVNDRLVNLLISTGGRSMLYAQNWHTPEQFDTIYGQAKNEIDRVKQRYDSDCFYDIYDKISLKAEERRKLDVPIVGSETDAQKEIVKNIILSKLGMNSGTKTKRG</sequence>
<dbReference type="GO" id="GO:0050614">
    <property type="term" value="F:Delta24-sterol reductase activity"/>
    <property type="evidence" value="ECO:0007669"/>
    <property type="project" value="UniProtKB-EC"/>
</dbReference>
<dbReference type="GO" id="GO:0008202">
    <property type="term" value="P:steroid metabolic process"/>
    <property type="evidence" value="ECO:0007669"/>
    <property type="project" value="TreeGrafter"/>
</dbReference>
<evidence type="ECO:0000256" key="5">
    <source>
        <dbReference type="ARBA" id="ARBA00023002"/>
    </source>
</evidence>
<name>A0AAW0YP43_9TREE</name>
<keyword evidence="10" id="KW-1185">Reference proteome</keyword>
<evidence type="ECO:0000256" key="7">
    <source>
        <dbReference type="SAM" id="SignalP"/>
    </source>
</evidence>
<dbReference type="PROSITE" id="PS51387">
    <property type="entry name" value="FAD_PCMH"/>
    <property type="match status" value="1"/>
</dbReference>
<gene>
    <name evidence="9" type="ORF">IAR55_003729</name>
</gene>
<accession>A0AAW0YP43</accession>
<dbReference type="Proteomes" id="UP001388673">
    <property type="component" value="Unassembled WGS sequence"/>
</dbReference>
<dbReference type="InterPro" id="IPR040165">
    <property type="entry name" value="Diminuto-like"/>
</dbReference>
<dbReference type="InterPro" id="IPR016169">
    <property type="entry name" value="FAD-bd_PCMH_sub2"/>
</dbReference>
<dbReference type="PANTHER" id="PTHR10801">
    <property type="entry name" value="24-DEHYDROCHOLESTEROL REDUCTASE"/>
    <property type="match status" value="1"/>
</dbReference>
<dbReference type="EC" id="1.3.1.72" evidence="2"/>
<feature type="domain" description="FAD-binding PCMH-type" evidence="8">
    <location>
        <begin position="20"/>
        <end position="198"/>
    </location>
</feature>
<evidence type="ECO:0000256" key="4">
    <source>
        <dbReference type="ARBA" id="ARBA00022989"/>
    </source>
</evidence>
<reference evidence="9 10" key="1">
    <citation type="journal article" date="2024" name="bioRxiv">
        <title>Comparative genomics of Cryptococcus and Kwoniella reveals pathogenesis evolution and contrasting karyotype dynamics via intercentromeric recombination or chromosome fusion.</title>
        <authorList>
            <person name="Coelho M.A."/>
            <person name="David-Palma M."/>
            <person name="Shea T."/>
            <person name="Bowers K."/>
            <person name="McGinley-Smith S."/>
            <person name="Mohammad A.W."/>
            <person name="Gnirke A."/>
            <person name="Yurkov A.M."/>
            <person name="Nowrousian M."/>
            <person name="Sun S."/>
            <person name="Cuomo C.A."/>
            <person name="Heitman J."/>
        </authorList>
    </citation>
    <scope>NUCLEOTIDE SEQUENCE [LARGE SCALE GENOMIC DNA]</scope>
    <source>
        <strain evidence="9 10">CBS 13917</strain>
    </source>
</reference>
<dbReference type="GO" id="GO:0005737">
    <property type="term" value="C:cytoplasm"/>
    <property type="evidence" value="ECO:0007669"/>
    <property type="project" value="TreeGrafter"/>
</dbReference>
<protein>
    <recommendedName>
        <fullName evidence="2">Delta(24)-sterol reductase</fullName>
        <ecNumber evidence="2">1.3.1.72</ecNumber>
    </recommendedName>
</protein>
<comment type="caution">
    <text evidence="9">The sequence shown here is derived from an EMBL/GenBank/DDBJ whole genome shotgun (WGS) entry which is preliminary data.</text>
</comment>
<feature type="chain" id="PRO_5043317860" description="Delta(24)-sterol reductase" evidence="7">
    <location>
        <begin position="17"/>
        <end position="507"/>
    </location>
</feature>
<dbReference type="GO" id="GO:0071949">
    <property type="term" value="F:FAD binding"/>
    <property type="evidence" value="ECO:0007669"/>
    <property type="project" value="InterPro"/>
</dbReference>
<keyword evidence="3" id="KW-0812">Transmembrane</keyword>
<evidence type="ECO:0000256" key="6">
    <source>
        <dbReference type="ARBA" id="ARBA00023136"/>
    </source>
</evidence>
<keyword evidence="6" id="KW-0472">Membrane</keyword>
<feature type="signal peptide" evidence="7">
    <location>
        <begin position="1"/>
        <end position="16"/>
    </location>
</feature>
<dbReference type="InterPro" id="IPR036318">
    <property type="entry name" value="FAD-bd_PCMH-like_sf"/>
</dbReference>
<evidence type="ECO:0000313" key="9">
    <source>
        <dbReference type="EMBL" id="KAK8853028.1"/>
    </source>
</evidence>
<dbReference type="PANTHER" id="PTHR10801:SF0">
    <property type="entry name" value="DELTA(24)-STEROL REDUCTASE"/>
    <property type="match status" value="1"/>
</dbReference>
<evidence type="ECO:0000256" key="2">
    <source>
        <dbReference type="ARBA" id="ARBA00012405"/>
    </source>
</evidence>
<dbReference type="GeneID" id="92180987"/>
<evidence type="ECO:0000313" key="10">
    <source>
        <dbReference type="Proteomes" id="UP001388673"/>
    </source>
</evidence>
<dbReference type="GO" id="GO:0016020">
    <property type="term" value="C:membrane"/>
    <property type="evidence" value="ECO:0007669"/>
    <property type="project" value="UniProtKB-SubCell"/>
</dbReference>
<keyword evidence="4" id="KW-1133">Transmembrane helix</keyword>
<evidence type="ECO:0000256" key="3">
    <source>
        <dbReference type="ARBA" id="ARBA00022692"/>
    </source>
</evidence>
<proteinExistence type="predicted"/>
<dbReference type="EMBL" id="JBCAWK010000007">
    <property type="protein sequence ID" value="KAK8853028.1"/>
    <property type="molecule type" value="Genomic_DNA"/>
</dbReference>
<dbReference type="GO" id="GO:0000246">
    <property type="term" value="F:Delta24(24-1) sterol reductase activity"/>
    <property type="evidence" value="ECO:0007669"/>
    <property type="project" value="TreeGrafter"/>
</dbReference>
<dbReference type="Gene3D" id="3.30.465.10">
    <property type="match status" value="1"/>
</dbReference>
<dbReference type="InterPro" id="IPR006094">
    <property type="entry name" value="Oxid_FAD_bind_N"/>
</dbReference>